<dbReference type="EMBL" id="JSVC01000002">
    <property type="protein sequence ID" value="KIC96029.1"/>
    <property type="molecule type" value="Genomic_DNA"/>
</dbReference>
<dbReference type="InterPro" id="IPR003594">
    <property type="entry name" value="HATPase_dom"/>
</dbReference>
<name>A0A0C1IZV8_9BACT</name>
<gene>
    <name evidence="13" type="ORF">OI18_02255</name>
</gene>
<dbReference type="PROSITE" id="PS50113">
    <property type="entry name" value="PAC"/>
    <property type="match status" value="3"/>
</dbReference>
<dbReference type="Proteomes" id="UP000031408">
    <property type="component" value="Unassembled WGS sequence"/>
</dbReference>
<reference evidence="13 14" key="1">
    <citation type="submission" date="2014-11" db="EMBL/GenBank/DDBJ databases">
        <title>Genome sequence of Flavihumibacter solisilvae 3-3.</title>
        <authorList>
            <person name="Zhou G."/>
            <person name="Li M."/>
            <person name="Wang G."/>
        </authorList>
    </citation>
    <scope>NUCLEOTIDE SEQUENCE [LARGE SCALE GENOMIC DNA]</scope>
    <source>
        <strain evidence="13 14">3-3</strain>
    </source>
</reference>
<evidence type="ECO:0000256" key="8">
    <source>
        <dbReference type="ARBA" id="ARBA00023012"/>
    </source>
</evidence>
<feature type="domain" description="PAC" evidence="12">
    <location>
        <begin position="138"/>
        <end position="191"/>
    </location>
</feature>
<keyword evidence="7" id="KW-0067">ATP-binding</keyword>
<feature type="domain" description="PAS" evidence="11">
    <location>
        <begin position="317"/>
        <end position="394"/>
    </location>
</feature>
<dbReference type="STRING" id="1349421.OI18_02255"/>
<dbReference type="InterPro" id="IPR035965">
    <property type="entry name" value="PAS-like_dom_sf"/>
</dbReference>
<dbReference type="InterPro" id="IPR001610">
    <property type="entry name" value="PAC"/>
</dbReference>
<dbReference type="InterPro" id="IPR013655">
    <property type="entry name" value="PAS_fold_3"/>
</dbReference>
<keyword evidence="8" id="KW-0902">Two-component regulatory system</keyword>
<dbReference type="PROSITE" id="PS50109">
    <property type="entry name" value="HIS_KIN"/>
    <property type="match status" value="1"/>
</dbReference>
<dbReference type="Pfam" id="PF08447">
    <property type="entry name" value="PAS_3"/>
    <property type="match status" value="1"/>
</dbReference>
<evidence type="ECO:0000259" key="10">
    <source>
        <dbReference type="PROSITE" id="PS50109"/>
    </source>
</evidence>
<dbReference type="PANTHER" id="PTHR24421">
    <property type="entry name" value="NITRATE/NITRITE SENSOR PROTEIN NARX-RELATED"/>
    <property type="match status" value="1"/>
</dbReference>
<dbReference type="Pfam" id="PF07730">
    <property type="entry name" value="HisKA_3"/>
    <property type="match status" value="1"/>
</dbReference>
<dbReference type="NCBIfam" id="TIGR00229">
    <property type="entry name" value="sensory_box"/>
    <property type="match status" value="4"/>
</dbReference>
<comment type="caution">
    <text evidence="13">The sequence shown here is derived from an EMBL/GenBank/DDBJ whole genome shotgun (WGS) entry which is preliminary data.</text>
</comment>
<evidence type="ECO:0000256" key="7">
    <source>
        <dbReference type="ARBA" id="ARBA00022840"/>
    </source>
</evidence>
<dbReference type="SUPFAM" id="SSF55874">
    <property type="entry name" value="ATPase domain of HSP90 chaperone/DNA topoisomerase II/histidine kinase"/>
    <property type="match status" value="1"/>
</dbReference>
<dbReference type="InterPro" id="IPR036890">
    <property type="entry name" value="HATPase_C_sf"/>
</dbReference>
<accession>A0A0C1IZV8</accession>
<feature type="domain" description="PAC" evidence="12">
    <location>
        <begin position="654"/>
        <end position="706"/>
    </location>
</feature>
<keyword evidence="3" id="KW-0597">Phosphoprotein</keyword>
<dbReference type="Gene3D" id="1.20.5.1930">
    <property type="match status" value="1"/>
</dbReference>
<dbReference type="SMART" id="SM00091">
    <property type="entry name" value="PAS"/>
    <property type="match status" value="4"/>
</dbReference>
<dbReference type="CDD" id="cd16917">
    <property type="entry name" value="HATPase_UhpB-NarQ-NarX-like"/>
    <property type="match status" value="1"/>
</dbReference>
<dbReference type="InterPro" id="IPR011712">
    <property type="entry name" value="Sig_transdc_His_kin_sub3_dim/P"/>
</dbReference>
<feature type="domain" description="Histidine kinase" evidence="10">
    <location>
        <begin position="729"/>
        <end position="918"/>
    </location>
</feature>
<dbReference type="InterPro" id="IPR050482">
    <property type="entry name" value="Sensor_HK_TwoCompSys"/>
</dbReference>
<evidence type="ECO:0000313" key="13">
    <source>
        <dbReference type="EMBL" id="KIC96029.1"/>
    </source>
</evidence>
<feature type="domain" description="PAC" evidence="12">
    <location>
        <begin position="266"/>
        <end position="316"/>
    </location>
</feature>
<dbReference type="GO" id="GO:0016020">
    <property type="term" value="C:membrane"/>
    <property type="evidence" value="ECO:0007669"/>
    <property type="project" value="InterPro"/>
</dbReference>
<dbReference type="GO" id="GO:0046983">
    <property type="term" value="F:protein dimerization activity"/>
    <property type="evidence" value="ECO:0007669"/>
    <property type="project" value="InterPro"/>
</dbReference>
<dbReference type="PROSITE" id="PS50112">
    <property type="entry name" value="PAS"/>
    <property type="match status" value="2"/>
</dbReference>
<dbReference type="Gene3D" id="3.30.450.20">
    <property type="entry name" value="PAS domain"/>
    <property type="match status" value="4"/>
</dbReference>
<protein>
    <recommendedName>
        <fullName evidence="2">histidine kinase</fullName>
        <ecNumber evidence="2">2.7.13.3</ecNumber>
    </recommendedName>
</protein>
<feature type="coiled-coil region" evidence="9">
    <location>
        <begin position="175"/>
        <end position="202"/>
    </location>
</feature>
<evidence type="ECO:0000313" key="14">
    <source>
        <dbReference type="Proteomes" id="UP000031408"/>
    </source>
</evidence>
<sequence length="918" mass="105810">MYFFKNIRDLRAFKIQHRNMAIRSREKEKLELLLARVEQLDRGLAADIRSFCCEELNKASASQRETEENLRQVLSGDSDNFYMVDRGYQVTLINEAAQRNLLRAWGHRVGVGTNILDVIPHDTTEPIRSSFARVFLGEQVDYDLSINKHGLPEWVRVSYSPVKDEDGFVKSVYVATRNISERKRAEQEKKEVEARFKTLVDKCLVGVYMIQNDRFVYINPSFAEIFGFSQEELIRKMPVMDLVLEEDRPFVESNLRSRLDYDIESLRYEFRGIKKDGSVIWVEAFGSRTRLKGGIAVIGTLIDITERRKSNESVRESEAKYRILVENAPEALVVYDLVERRMVNVSESACRLFRMSQEELLTKGPEELSPVYQPDGRRSDVAAMEKLQEALVGAKPSFEWMHKDSEGKLIPCEVRLVRLPSENRQLVRGSLVDITERKRIEKEKEKARYELKERIKELTTLYKSGQLVQSEDLSINEVLQQIVSILPGGWRYSDIAAARIVVGDKEYRTANYVDGPHKQLSGFITSDNIPGFVEIVYLEERPDEIEGPFVTEERKMINMHSEMIRIFLNRRNAENALHESQANLNAIFHTTDTVYALADKDLRLVSYNDAAVKFAREELGLQAKLGSSLSDYFPASRHAELIRRINEVLSGRAVNYEAKYVQPDGSLHWYDVKIFPTNDKEENVSGFLLAMTNLTEKKALEQRMLAQRIREQRKITRAMIEAEEKERNKIGQELHDNVNQILASTNLYLAIARDHVEERLEFVEKSIELLNSAIQEIRLLSHQHVTPLKRINLKDIIQSLANELARNAGLDISVQYNVPLQFRIDNDLKLNIYRILQELLNNILKHSRATEVNIYIEVCENYLRMAVTDNGVGFDVRKKKKGIGIANIINRVESYNGEIQLQSEPDKGCRIDITVPLT</sequence>
<keyword evidence="6" id="KW-0418">Kinase</keyword>
<evidence type="ECO:0000256" key="4">
    <source>
        <dbReference type="ARBA" id="ARBA00022679"/>
    </source>
</evidence>
<comment type="catalytic activity">
    <reaction evidence="1">
        <text>ATP + protein L-histidine = ADP + protein N-phospho-L-histidine.</text>
        <dbReference type="EC" id="2.7.13.3"/>
    </reaction>
</comment>
<dbReference type="SUPFAM" id="SSF55785">
    <property type="entry name" value="PYP-like sensor domain (PAS domain)"/>
    <property type="match status" value="4"/>
</dbReference>
<dbReference type="InterPro" id="IPR000700">
    <property type="entry name" value="PAS-assoc_C"/>
</dbReference>
<evidence type="ECO:0000256" key="3">
    <source>
        <dbReference type="ARBA" id="ARBA00022553"/>
    </source>
</evidence>
<feature type="domain" description="PAS" evidence="11">
    <location>
        <begin position="212"/>
        <end position="262"/>
    </location>
</feature>
<keyword evidence="9" id="KW-0175">Coiled coil</keyword>
<dbReference type="Pfam" id="PF08448">
    <property type="entry name" value="PAS_4"/>
    <property type="match status" value="2"/>
</dbReference>
<dbReference type="GO" id="GO:0005524">
    <property type="term" value="F:ATP binding"/>
    <property type="evidence" value="ECO:0007669"/>
    <property type="project" value="UniProtKB-KW"/>
</dbReference>
<organism evidence="13 14">
    <name type="scientific">Flavihumibacter solisilvae</name>
    <dbReference type="NCBI Taxonomy" id="1349421"/>
    <lineage>
        <taxon>Bacteria</taxon>
        <taxon>Pseudomonadati</taxon>
        <taxon>Bacteroidota</taxon>
        <taxon>Chitinophagia</taxon>
        <taxon>Chitinophagales</taxon>
        <taxon>Chitinophagaceae</taxon>
        <taxon>Flavihumibacter</taxon>
    </lineage>
</organism>
<keyword evidence="14" id="KW-1185">Reference proteome</keyword>
<evidence type="ECO:0000259" key="12">
    <source>
        <dbReference type="PROSITE" id="PS50113"/>
    </source>
</evidence>
<dbReference type="AlphaFoldDB" id="A0A0C1IZV8"/>
<dbReference type="EC" id="2.7.13.3" evidence="2"/>
<dbReference type="PANTHER" id="PTHR24421:SF10">
    <property type="entry name" value="NITRATE_NITRITE SENSOR PROTEIN NARQ"/>
    <property type="match status" value="1"/>
</dbReference>
<dbReference type="Pfam" id="PF02518">
    <property type="entry name" value="HATPase_c"/>
    <property type="match status" value="1"/>
</dbReference>
<dbReference type="SMART" id="SM00387">
    <property type="entry name" value="HATPase_c"/>
    <property type="match status" value="1"/>
</dbReference>
<dbReference type="SMART" id="SM00086">
    <property type="entry name" value="PAC"/>
    <property type="match status" value="4"/>
</dbReference>
<dbReference type="InterPro" id="IPR000014">
    <property type="entry name" value="PAS"/>
</dbReference>
<evidence type="ECO:0000256" key="2">
    <source>
        <dbReference type="ARBA" id="ARBA00012438"/>
    </source>
</evidence>
<proteinExistence type="predicted"/>
<evidence type="ECO:0000256" key="1">
    <source>
        <dbReference type="ARBA" id="ARBA00000085"/>
    </source>
</evidence>
<evidence type="ECO:0000256" key="9">
    <source>
        <dbReference type="SAM" id="Coils"/>
    </source>
</evidence>
<keyword evidence="4" id="KW-0808">Transferase</keyword>
<dbReference type="InterPro" id="IPR005467">
    <property type="entry name" value="His_kinase_dom"/>
</dbReference>
<dbReference type="Pfam" id="PF13426">
    <property type="entry name" value="PAS_9"/>
    <property type="match status" value="1"/>
</dbReference>
<dbReference type="Gene3D" id="3.30.565.10">
    <property type="entry name" value="Histidine kinase-like ATPase, C-terminal domain"/>
    <property type="match status" value="1"/>
</dbReference>
<evidence type="ECO:0000256" key="6">
    <source>
        <dbReference type="ARBA" id="ARBA00022777"/>
    </source>
</evidence>
<evidence type="ECO:0000259" key="11">
    <source>
        <dbReference type="PROSITE" id="PS50112"/>
    </source>
</evidence>
<evidence type="ECO:0000256" key="5">
    <source>
        <dbReference type="ARBA" id="ARBA00022741"/>
    </source>
</evidence>
<dbReference type="InterPro" id="IPR013656">
    <property type="entry name" value="PAS_4"/>
</dbReference>
<dbReference type="GO" id="GO:0000155">
    <property type="term" value="F:phosphorelay sensor kinase activity"/>
    <property type="evidence" value="ECO:0007669"/>
    <property type="project" value="InterPro"/>
</dbReference>
<dbReference type="CDD" id="cd00130">
    <property type="entry name" value="PAS"/>
    <property type="match status" value="3"/>
</dbReference>
<keyword evidence="5" id="KW-0547">Nucleotide-binding</keyword>